<dbReference type="InterPro" id="IPR036291">
    <property type="entry name" value="NAD(P)-bd_dom_sf"/>
</dbReference>
<dbReference type="Gene3D" id="3.40.50.720">
    <property type="entry name" value="NAD(P)-binding Rossmann-like Domain"/>
    <property type="match status" value="1"/>
</dbReference>
<evidence type="ECO:0000313" key="5">
    <source>
        <dbReference type="Proteomes" id="UP001056937"/>
    </source>
</evidence>
<evidence type="ECO:0000313" key="4">
    <source>
        <dbReference type="EMBL" id="USI74711.1"/>
    </source>
</evidence>
<dbReference type="PRINTS" id="PR00080">
    <property type="entry name" value="SDRFAMILY"/>
</dbReference>
<dbReference type="NCBIfam" id="NF005065">
    <property type="entry name" value="PRK06482.1"/>
    <property type="match status" value="1"/>
</dbReference>
<dbReference type="EMBL" id="CP084931">
    <property type="protein sequence ID" value="USI74711.1"/>
    <property type="molecule type" value="Genomic_DNA"/>
</dbReference>
<dbReference type="RefSeq" id="WP_252168525.1">
    <property type="nucleotide sequence ID" value="NZ_CP084931.1"/>
</dbReference>
<keyword evidence="2" id="KW-0560">Oxidoreductase</keyword>
<comment type="similarity">
    <text evidence="1 3">Belongs to the short-chain dehydrogenases/reductases (SDR) family.</text>
</comment>
<reference evidence="4" key="1">
    <citation type="journal article" date="2022" name="Toxins">
        <title>Genomic Analysis of Sphingopyxis sp. USTB-05 for Biodegrading Cyanobacterial Hepatotoxins.</title>
        <authorList>
            <person name="Liu C."/>
            <person name="Xu Q."/>
            <person name="Zhao Z."/>
            <person name="Zhang H."/>
            <person name="Liu X."/>
            <person name="Yin C."/>
            <person name="Liu Y."/>
            <person name="Yan H."/>
        </authorList>
    </citation>
    <scope>NUCLEOTIDE SEQUENCE</scope>
    <source>
        <strain evidence="4">NBD5</strain>
    </source>
</reference>
<dbReference type="PANTHER" id="PTHR43976:SF16">
    <property type="entry name" value="SHORT-CHAIN DEHYDROGENASE_REDUCTASE FAMILY PROTEIN"/>
    <property type="match status" value="1"/>
</dbReference>
<dbReference type="Proteomes" id="UP001056937">
    <property type="component" value="Chromosome 2"/>
</dbReference>
<gene>
    <name evidence="4" type="ORF">LHA26_18345</name>
</gene>
<dbReference type="PANTHER" id="PTHR43976">
    <property type="entry name" value="SHORT CHAIN DEHYDROGENASE"/>
    <property type="match status" value="1"/>
</dbReference>
<name>A0ABY4XD77_9SPHN</name>
<dbReference type="InterPro" id="IPR051911">
    <property type="entry name" value="SDR_oxidoreductase"/>
</dbReference>
<protein>
    <submittedName>
        <fullName evidence="4">SDR family oxidoreductase</fullName>
    </submittedName>
</protein>
<proteinExistence type="inferred from homology"/>
<dbReference type="InterPro" id="IPR002347">
    <property type="entry name" value="SDR_fam"/>
</dbReference>
<dbReference type="PRINTS" id="PR00081">
    <property type="entry name" value="GDHRDH"/>
</dbReference>
<evidence type="ECO:0000256" key="3">
    <source>
        <dbReference type="RuleBase" id="RU000363"/>
    </source>
</evidence>
<keyword evidence="5" id="KW-1185">Reference proteome</keyword>
<dbReference type="Pfam" id="PF00106">
    <property type="entry name" value="adh_short"/>
    <property type="match status" value="1"/>
</dbReference>
<evidence type="ECO:0000256" key="1">
    <source>
        <dbReference type="ARBA" id="ARBA00006484"/>
    </source>
</evidence>
<sequence length="305" mass="32605">MTILHQPMPICASNRTNRARLHPARERRSIMKTWFITGASSGLGRDMTEKLLARGDRVAATVRRADALADLAATHGDRLRILTLDVTDTEALRHAIDAAFAALGRIDLVVSNAGYGLFGAAEEVSDAQIARQLATNLLASIQLIRAVLPHLRAQGGGRIVQLSSEGGQIAYPSFSLYHASKWGIEGFVEAVRQEVARFGIDCLLVEPGPTGTNFGASLDIADAMDAYAATPAGDVRRMVADGAFPIRGDAGRTVDAMIAAADAAHPTLRLTLGSAAYRNVERGLSQRLEALRAQRDIAFAADRPE</sequence>
<accession>A0ABY4XD77</accession>
<dbReference type="SUPFAM" id="SSF51735">
    <property type="entry name" value="NAD(P)-binding Rossmann-fold domains"/>
    <property type="match status" value="1"/>
</dbReference>
<evidence type="ECO:0000256" key="2">
    <source>
        <dbReference type="ARBA" id="ARBA00023002"/>
    </source>
</evidence>
<organism evidence="4 5">
    <name type="scientific">Sphingomonas morindae</name>
    <dbReference type="NCBI Taxonomy" id="1541170"/>
    <lineage>
        <taxon>Bacteria</taxon>
        <taxon>Pseudomonadati</taxon>
        <taxon>Pseudomonadota</taxon>
        <taxon>Alphaproteobacteria</taxon>
        <taxon>Sphingomonadales</taxon>
        <taxon>Sphingomonadaceae</taxon>
        <taxon>Sphingomonas</taxon>
    </lineage>
</organism>